<protein>
    <submittedName>
        <fullName evidence="2">Putative secreted peptide</fullName>
    </submittedName>
</protein>
<feature type="chain" id="PRO_5014921459" evidence="1">
    <location>
        <begin position="18"/>
        <end position="77"/>
    </location>
</feature>
<name>A0A2M3ZR97_9DIPT</name>
<sequence>MLHLLVALITLLSISISAPSFFRPGTIACVFQIVVSVSVKTYANLTFGESLSQCLFSSTLHTFTLHFHLILPQKQLR</sequence>
<dbReference type="EMBL" id="GGFM01010308">
    <property type="protein sequence ID" value="MBW31059.1"/>
    <property type="molecule type" value="Transcribed_RNA"/>
</dbReference>
<evidence type="ECO:0000256" key="1">
    <source>
        <dbReference type="SAM" id="SignalP"/>
    </source>
</evidence>
<organism evidence="2">
    <name type="scientific">Anopheles braziliensis</name>
    <dbReference type="NCBI Taxonomy" id="58242"/>
    <lineage>
        <taxon>Eukaryota</taxon>
        <taxon>Metazoa</taxon>
        <taxon>Ecdysozoa</taxon>
        <taxon>Arthropoda</taxon>
        <taxon>Hexapoda</taxon>
        <taxon>Insecta</taxon>
        <taxon>Pterygota</taxon>
        <taxon>Neoptera</taxon>
        <taxon>Endopterygota</taxon>
        <taxon>Diptera</taxon>
        <taxon>Nematocera</taxon>
        <taxon>Culicoidea</taxon>
        <taxon>Culicidae</taxon>
        <taxon>Anophelinae</taxon>
        <taxon>Anopheles</taxon>
    </lineage>
</organism>
<evidence type="ECO:0000313" key="2">
    <source>
        <dbReference type="EMBL" id="MBW31059.1"/>
    </source>
</evidence>
<keyword evidence="1" id="KW-0732">Signal</keyword>
<accession>A0A2M3ZR97</accession>
<feature type="signal peptide" evidence="1">
    <location>
        <begin position="1"/>
        <end position="17"/>
    </location>
</feature>
<reference evidence="2" key="1">
    <citation type="submission" date="2018-01" db="EMBL/GenBank/DDBJ databases">
        <title>An insight into the sialome of Amazonian anophelines.</title>
        <authorList>
            <person name="Ribeiro J.M."/>
            <person name="Scarpassa V."/>
            <person name="Calvo E."/>
        </authorList>
    </citation>
    <scope>NUCLEOTIDE SEQUENCE</scope>
    <source>
        <tissue evidence="2">Salivary glands</tissue>
    </source>
</reference>
<proteinExistence type="predicted"/>
<dbReference type="AlphaFoldDB" id="A0A2M3ZR97"/>